<dbReference type="InterPro" id="IPR036779">
    <property type="entry name" value="LysM_dom_sf"/>
</dbReference>
<evidence type="ECO:0000259" key="8">
    <source>
        <dbReference type="PROSITE" id="PS51935"/>
    </source>
</evidence>
<reference evidence="9" key="2">
    <citation type="submission" date="2020-09" db="EMBL/GenBank/DDBJ databases">
        <authorList>
            <person name="Sun Q."/>
            <person name="Zhou Y."/>
        </authorList>
    </citation>
    <scope>NUCLEOTIDE SEQUENCE</scope>
    <source>
        <strain evidence="9">CGMCC 1.12777</strain>
    </source>
</reference>
<dbReference type="EMBL" id="BMFV01000007">
    <property type="protein sequence ID" value="GGH78718.1"/>
    <property type="molecule type" value="Genomic_DNA"/>
</dbReference>
<keyword evidence="10" id="KW-1185">Reference proteome</keyword>
<accession>A0A8J2ZU31</accession>
<keyword evidence="2" id="KW-0645">Protease</keyword>
<feature type="domain" description="LysM" evidence="7">
    <location>
        <begin position="275"/>
        <end position="318"/>
    </location>
</feature>
<dbReference type="Proteomes" id="UP000656813">
    <property type="component" value="Unassembled WGS sequence"/>
</dbReference>
<dbReference type="PROSITE" id="PS51782">
    <property type="entry name" value="LYSM"/>
    <property type="match status" value="4"/>
</dbReference>
<evidence type="ECO:0000256" key="6">
    <source>
        <dbReference type="ARBA" id="ARBA00022807"/>
    </source>
</evidence>
<organism evidence="9 10">
    <name type="scientific">Pullulanibacillus pueri</name>
    <dbReference type="NCBI Taxonomy" id="1437324"/>
    <lineage>
        <taxon>Bacteria</taxon>
        <taxon>Bacillati</taxon>
        <taxon>Bacillota</taxon>
        <taxon>Bacilli</taxon>
        <taxon>Bacillales</taxon>
        <taxon>Sporolactobacillaceae</taxon>
        <taxon>Pullulanibacillus</taxon>
    </lineage>
</organism>
<reference evidence="9" key="1">
    <citation type="journal article" date="2014" name="Int. J. Syst. Evol. Microbiol.">
        <title>Complete genome sequence of Corynebacterium casei LMG S-19264T (=DSM 44701T), isolated from a smear-ripened cheese.</title>
        <authorList>
            <consortium name="US DOE Joint Genome Institute (JGI-PGF)"/>
            <person name="Walter F."/>
            <person name="Albersmeier A."/>
            <person name="Kalinowski J."/>
            <person name="Ruckert C."/>
        </authorList>
    </citation>
    <scope>NUCLEOTIDE SEQUENCE</scope>
    <source>
        <strain evidence="9">CGMCC 1.12777</strain>
    </source>
</reference>
<sequence>MTYDYELKKINNQKEEYELIIYLNDPTTEFAVELGRVSKARANLLTTTRQMVMDRYPNIRITMAKVVIGGIAITSFSLLGGNTSSAETTSTTKASKNEAQSSSIYYYVVPGDTLWKIASQFSSTIDNIKRANHLTSDTLILNQKLVIPMAFHTVGTGDYLTVLAKKYGTTVEAIKTANGLKSDATQLGQTLIIPMVIGTQAAAPSSGSSTTISGSTYSVVSGDSLSVIAKRYGTTVEALRSANHLTSDLISVGQILKIPSGGSTPTNTTAPPVNKGYVVRSGDTLWNIAHQYGLSVDQLKQANQLTSNTIQVGQALVIPKSEASSSTPIQAEIQAVQNNLHALGYYAVTAMTGTYDSATKQAISTFQTNYGLPVTGVADDNTIKAIDHAIVKKALVSDTTNYLGVPYLWGGTTPTGFDCSGFVYYMFNQHGVTMSRNTSGGLYTQGTPVARTHLQPGDLVFFAVNTTGTISHVGFYMGGNQFISATDSKGIAIYSMDNTYWSKYYVGAKRVY</sequence>
<comment type="caution">
    <text evidence="9">The sequence shown here is derived from an EMBL/GenBank/DDBJ whole genome shotgun (WGS) entry which is preliminary data.</text>
</comment>
<feature type="domain" description="NlpC/P60" evidence="8">
    <location>
        <begin position="389"/>
        <end position="512"/>
    </location>
</feature>
<keyword evidence="4" id="KW-0677">Repeat</keyword>
<dbReference type="InterPro" id="IPR036365">
    <property type="entry name" value="PGBD-like_sf"/>
</dbReference>
<dbReference type="RefSeq" id="WP_229745433.1">
    <property type="nucleotide sequence ID" value="NZ_BMFV01000007.1"/>
</dbReference>
<evidence type="ECO:0000256" key="1">
    <source>
        <dbReference type="ARBA" id="ARBA00007074"/>
    </source>
</evidence>
<evidence type="ECO:0000256" key="3">
    <source>
        <dbReference type="ARBA" id="ARBA00022729"/>
    </source>
</evidence>
<evidence type="ECO:0000259" key="7">
    <source>
        <dbReference type="PROSITE" id="PS51782"/>
    </source>
</evidence>
<dbReference type="GO" id="GO:0008234">
    <property type="term" value="F:cysteine-type peptidase activity"/>
    <property type="evidence" value="ECO:0007669"/>
    <property type="project" value="UniProtKB-KW"/>
</dbReference>
<keyword evidence="6" id="KW-0788">Thiol protease</keyword>
<dbReference type="InterPro" id="IPR018392">
    <property type="entry name" value="LysM"/>
</dbReference>
<dbReference type="PANTHER" id="PTHR47360:SF1">
    <property type="entry name" value="ENDOPEPTIDASE NLPC-RELATED"/>
    <property type="match status" value="1"/>
</dbReference>
<feature type="domain" description="LysM" evidence="7">
    <location>
        <begin position="215"/>
        <end position="258"/>
    </location>
</feature>
<evidence type="ECO:0000256" key="2">
    <source>
        <dbReference type="ARBA" id="ARBA00022670"/>
    </source>
</evidence>
<dbReference type="Pfam" id="PF01471">
    <property type="entry name" value="PG_binding_1"/>
    <property type="match status" value="1"/>
</dbReference>
<gene>
    <name evidence="9" type="ORF">GCM10007096_12570</name>
</gene>
<dbReference type="Gene3D" id="3.90.1720.10">
    <property type="entry name" value="endopeptidase domain like (from Nostoc punctiforme)"/>
    <property type="match status" value="1"/>
</dbReference>
<dbReference type="SUPFAM" id="SSF54001">
    <property type="entry name" value="Cysteine proteinases"/>
    <property type="match status" value="1"/>
</dbReference>
<evidence type="ECO:0008006" key="11">
    <source>
        <dbReference type="Google" id="ProtNLM"/>
    </source>
</evidence>
<evidence type="ECO:0000313" key="10">
    <source>
        <dbReference type="Proteomes" id="UP000656813"/>
    </source>
</evidence>
<keyword evidence="5" id="KW-0378">Hydrolase</keyword>
<dbReference type="Gene3D" id="3.10.350.10">
    <property type="entry name" value="LysM domain"/>
    <property type="match status" value="4"/>
</dbReference>
<dbReference type="PROSITE" id="PS51935">
    <property type="entry name" value="NLPC_P60"/>
    <property type="match status" value="1"/>
</dbReference>
<dbReference type="SMART" id="SM00257">
    <property type="entry name" value="LysM"/>
    <property type="match status" value="4"/>
</dbReference>
<dbReference type="InterPro" id="IPR002477">
    <property type="entry name" value="Peptidoglycan-bd-like"/>
</dbReference>
<evidence type="ECO:0000313" key="9">
    <source>
        <dbReference type="EMBL" id="GGH78718.1"/>
    </source>
</evidence>
<keyword evidence="3" id="KW-0732">Signal</keyword>
<dbReference type="Pfam" id="PF00877">
    <property type="entry name" value="NLPC_P60"/>
    <property type="match status" value="1"/>
</dbReference>
<feature type="domain" description="LysM" evidence="7">
    <location>
        <begin position="104"/>
        <end position="147"/>
    </location>
</feature>
<dbReference type="InterPro" id="IPR052062">
    <property type="entry name" value="Murein_DD/LD_carboxypeptidase"/>
</dbReference>
<dbReference type="AlphaFoldDB" id="A0A8J2ZU31"/>
<evidence type="ECO:0000256" key="5">
    <source>
        <dbReference type="ARBA" id="ARBA00022801"/>
    </source>
</evidence>
<dbReference type="InterPro" id="IPR038765">
    <property type="entry name" value="Papain-like_cys_pep_sf"/>
</dbReference>
<dbReference type="SUPFAM" id="SSF47090">
    <property type="entry name" value="PGBD-like"/>
    <property type="match status" value="1"/>
</dbReference>
<dbReference type="InterPro" id="IPR036366">
    <property type="entry name" value="PGBDSf"/>
</dbReference>
<dbReference type="SUPFAM" id="SSF54106">
    <property type="entry name" value="LysM domain"/>
    <property type="match status" value="4"/>
</dbReference>
<dbReference type="Pfam" id="PF01476">
    <property type="entry name" value="LysM"/>
    <property type="match status" value="4"/>
</dbReference>
<dbReference type="Gene3D" id="1.10.101.10">
    <property type="entry name" value="PGBD-like superfamily/PGBD"/>
    <property type="match status" value="1"/>
</dbReference>
<comment type="similarity">
    <text evidence="1">Belongs to the peptidase C40 family.</text>
</comment>
<dbReference type="GO" id="GO:0006508">
    <property type="term" value="P:proteolysis"/>
    <property type="evidence" value="ECO:0007669"/>
    <property type="project" value="UniProtKB-KW"/>
</dbReference>
<feature type="domain" description="LysM" evidence="7">
    <location>
        <begin position="150"/>
        <end position="193"/>
    </location>
</feature>
<dbReference type="InterPro" id="IPR000064">
    <property type="entry name" value="NLP_P60_dom"/>
</dbReference>
<dbReference type="PANTHER" id="PTHR47360">
    <property type="entry name" value="MUREIN DD-ENDOPEPTIDASE MEPS/MUREIN LD-CARBOXYPEPTIDASE"/>
    <property type="match status" value="1"/>
</dbReference>
<dbReference type="CDD" id="cd00118">
    <property type="entry name" value="LysM"/>
    <property type="match status" value="4"/>
</dbReference>
<proteinExistence type="inferred from homology"/>
<evidence type="ECO:0000256" key="4">
    <source>
        <dbReference type="ARBA" id="ARBA00022737"/>
    </source>
</evidence>
<protein>
    <recommendedName>
        <fullName evidence="11">Peptidoglycan endopeptidase</fullName>
    </recommendedName>
</protein>
<name>A0A8J2ZU31_9BACL</name>